<dbReference type="EMBL" id="KZ503159">
    <property type="protein sequence ID" value="PKU67969.1"/>
    <property type="molecule type" value="Genomic_DNA"/>
</dbReference>
<evidence type="ECO:0000313" key="3">
    <source>
        <dbReference type="Proteomes" id="UP000233837"/>
    </source>
</evidence>
<keyword evidence="1" id="KW-0812">Transmembrane</keyword>
<evidence type="ECO:0000313" key="2">
    <source>
        <dbReference type="EMBL" id="PKU67969.1"/>
    </source>
</evidence>
<keyword evidence="1" id="KW-1133">Transmembrane helix</keyword>
<name>A0A2I0VX45_9ASPA</name>
<reference evidence="2 3" key="2">
    <citation type="journal article" date="2017" name="Nature">
        <title>The Apostasia genome and the evolution of orchids.</title>
        <authorList>
            <person name="Zhang G.Q."/>
            <person name="Liu K.W."/>
            <person name="Li Z."/>
            <person name="Lohaus R."/>
            <person name="Hsiao Y.Y."/>
            <person name="Niu S.C."/>
            <person name="Wang J.Y."/>
            <person name="Lin Y.C."/>
            <person name="Xu Q."/>
            <person name="Chen L.J."/>
            <person name="Yoshida K."/>
            <person name="Fujiwara S."/>
            <person name="Wang Z.W."/>
            <person name="Zhang Y.Q."/>
            <person name="Mitsuda N."/>
            <person name="Wang M."/>
            <person name="Liu G.H."/>
            <person name="Pecoraro L."/>
            <person name="Huang H.X."/>
            <person name="Xiao X.J."/>
            <person name="Lin M."/>
            <person name="Wu X.Y."/>
            <person name="Wu W.L."/>
            <person name="Chen Y.Y."/>
            <person name="Chang S.B."/>
            <person name="Sakamoto S."/>
            <person name="Ohme-Takagi M."/>
            <person name="Yagi M."/>
            <person name="Zeng S.J."/>
            <person name="Shen C.Y."/>
            <person name="Yeh C.M."/>
            <person name="Luo Y.B."/>
            <person name="Tsai W.C."/>
            <person name="Van de Peer Y."/>
            <person name="Liu Z.J."/>
        </authorList>
    </citation>
    <scope>NUCLEOTIDE SEQUENCE [LARGE SCALE GENOMIC DNA]</scope>
    <source>
        <tissue evidence="2">The whole plant</tissue>
    </source>
</reference>
<dbReference type="PANTHER" id="PTHR33698:SF6">
    <property type="entry name" value="TRANSMEMBRANE PROTEIN"/>
    <property type="match status" value="1"/>
</dbReference>
<proteinExistence type="predicted"/>
<keyword evidence="1" id="KW-0472">Membrane</keyword>
<gene>
    <name evidence="2" type="ORF">MA16_Dca007004</name>
</gene>
<keyword evidence="3" id="KW-1185">Reference proteome</keyword>
<accession>A0A2I0VX45</accession>
<sequence length="236" mass="27383">MQISSPQFHLQKFPSIISTPLLPPKTLKFQPFNRNFTNRSYGRSSIRCRSRKSFGDKEKNDQRIHNKKKSSIESIPELLLGDDIPKLSFSLPAMLILLGKERIYEMINHFITFVTKHIEFIIRPAADGGADVGIKWYIEWKYKDLHLGRGCTLDSSHVYNGRIYLRNGKNLLDPLSKWKPTKLIDKESLVMIFINKLDEMGKQYFPRDKTMLHGLSYFVSCLLFIAVIVVLKNTFT</sequence>
<reference evidence="2 3" key="1">
    <citation type="journal article" date="2016" name="Sci. Rep.">
        <title>The Dendrobium catenatum Lindl. genome sequence provides insights into polysaccharide synthase, floral development and adaptive evolution.</title>
        <authorList>
            <person name="Zhang G.Q."/>
            <person name="Xu Q."/>
            <person name="Bian C."/>
            <person name="Tsai W.C."/>
            <person name="Yeh C.M."/>
            <person name="Liu K.W."/>
            <person name="Yoshida K."/>
            <person name="Zhang L.S."/>
            <person name="Chang S.B."/>
            <person name="Chen F."/>
            <person name="Shi Y."/>
            <person name="Su Y.Y."/>
            <person name="Zhang Y.Q."/>
            <person name="Chen L.J."/>
            <person name="Yin Y."/>
            <person name="Lin M."/>
            <person name="Huang H."/>
            <person name="Deng H."/>
            <person name="Wang Z.W."/>
            <person name="Zhu S.L."/>
            <person name="Zhao X."/>
            <person name="Deng C."/>
            <person name="Niu S.C."/>
            <person name="Huang J."/>
            <person name="Wang M."/>
            <person name="Liu G.H."/>
            <person name="Yang H.J."/>
            <person name="Xiao X.J."/>
            <person name="Hsiao Y.Y."/>
            <person name="Wu W.L."/>
            <person name="Chen Y.Y."/>
            <person name="Mitsuda N."/>
            <person name="Ohme-Takagi M."/>
            <person name="Luo Y.B."/>
            <person name="Van de Peer Y."/>
            <person name="Liu Z.J."/>
        </authorList>
    </citation>
    <scope>NUCLEOTIDE SEQUENCE [LARGE SCALE GENOMIC DNA]</scope>
    <source>
        <tissue evidence="2">The whole plant</tissue>
    </source>
</reference>
<dbReference type="AlphaFoldDB" id="A0A2I0VX45"/>
<dbReference type="Proteomes" id="UP000233837">
    <property type="component" value="Unassembled WGS sequence"/>
</dbReference>
<protein>
    <submittedName>
        <fullName evidence="2">Uncharacterized protein</fullName>
    </submittedName>
</protein>
<evidence type="ECO:0000256" key="1">
    <source>
        <dbReference type="SAM" id="Phobius"/>
    </source>
</evidence>
<organism evidence="2 3">
    <name type="scientific">Dendrobium catenatum</name>
    <dbReference type="NCBI Taxonomy" id="906689"/>
    <lineage>
        <taxon>Eukaryota</taxon>
        <taxon>Viridiplantae</taxon>
        <taxon>Streptophyta</taxon>
        <taxon>Embryophyta</taxon>
        <taxon>Tracheophyta</taxon>
        <taxon>Spermatophyta</taxon>
        <taxon>Magnoliopsida</taxon>
        <taxon>Liliopsida</taxon>
        <taxon>Asparagales</taxon>
        <taxon>Orchidaceae</taxon>
        <taxon>Epidendroideae</taxon>
        <taxon>Malaxideae</taxon>
        <taxon>Dendrobiinae</taxon>
        <taxon>Dendrobium</taxon>
    </lineage>
</organism>
<feature type="transmembrane region" description="Helical" evidence="1">
    <location>
        <begin position="210"/>
        <end position="231"/>
    </location>
</feature>
<dbReference type="PANTHER" id="PTHR33698">
    <property type="entry name" value="NUCLEAR TRANSPORT FACTOR 2 (NTF2)-LIKE PROTEIN"/>
    <property type="match status" value="1"/>
</dbReference>